<feature type="compositionally biased region" description="Polar residues" evidence="1">
    <location>
        <begin position="63"/>
        <end position="72"/>
    </location>
</feature>
<dbReference type="Proteomes" id="UP000287651">
    <property type="component" value="Unassembled WGS sequence"/>
</dbReference>
<feature type="region of interest" description="Disordered" evidence="1">
    <location>
        <begin position="1"/>
        <end position="21"/>
    </location>
</feature>
<dbReference type="AlphaFoldDB" id="A0A426XZ43"/>
<reference evidence="2 3" key="1">
    <citation type="journal article" date="2014" name="Agronomy (Basel)">
        <title>A Draft Genome Sequence for Ensete ventricosum, the Drought-Tolerant Tree Against Hunger.</title>
        <authorList>
            <person name="Harrison J."/>
            <person name="Moore K.A."/>
            <person name="Paszkiewicz K."/>
            <person name="Jones T."/>
            <person name="Grant M."/>
            <person name="Ambacheew D."/>
            <person name="Muzemil S."/>
            <person name="Studholme D.J."/>
        </authorList>
    </citation>
    <scope>NUCLEOTIDE SEQUENCE [LARGE SCALE GENOMIC DNA]</scope>
</reference>
<name>A0A426XZ43_ENSVE</name>
<feature type="region of interest" description="Disordered" evidence="1">
    <location>
        <begin position="60"/>
        <end position="82"/>
    </location>
</feature>
<gene>
    <name evidence="2" type="ORF">B296_00026206</name>
</gene>
<protein>
    <submittedName>
        <fullName evidence="2">Uncharacterized protein</fullName>
    </submittedName>
</protein>
<organism evidence="2 3">
    <name type="scientific">Ensete ventricosum</name>
    <name type="common">Abyssinian banana</name>
    <name type="synonym">Musa ensete</name>
    <dbReference type="NCBI Taxonomy" id="4639"/>
    <lineage>
        <taxon>Eukaryota</taxon>
        <taxon>Viridiplantae</taxon>
        <taxon>Streptophyta</taxon>
        <taxon>Embryophyta</taxon>
        <taxon>Tracheophyta</taxon>
        <taxon>Spermatophyta</taxon>
        <taxon>Magnoliopsida</taxon>
        <taxon>Liliopsida</taxon>
        <taxon>Zingiberales</taxon>
        <taxon>Musaceae</taxon>
        <taxon>Ensete</taxon>
    </lineage>
</organism>
<accession>A0A426XZ43</accession>
<evidence type="ECO:0000313" key="3">
    <source>
        <dbReference type="Proteomes" id="UP000287651"/>
    </source>
</evidence>
<evidence type="ECO:0000256" key="1">
    <source>
        <dbReference type="SAM" id="MobiDB-lite"/>
    </source>
</evidence>
<proteinExistence type="predicted"/>
<evidence type="ECO:0000313" key="2">
    <source>
        <dbReference type="EMBL" id="RRT44818.1"/>
    </source>
</evidence>
<dbReference type="EMBL" id="AMZH03016225">
    <property type="protein sequence ID" value="RRT44818.1"/>
    <property type="molecule type" value="Genomic_DNA"/>
</dbReference>
<feature type="compositionally biased region" description="Basic and acidic residues" evidence="1">
    <location>
        <begin position="1"/>
        <end position="13"/>
    </location>
</feature>
<sequence length="96" mass="10198">MDAVTDRGRERRGLSRRGKAMGSCAGLGCVARAPHRRRVATIKCGRGKRKTTATTATWATGANKSGNSSGMWRSNAGATVGGDQLPTGKKFIAYKW</sequence>
<comment type="caution">
    <text evidence="2">The sequence shown here is derived from an EMBL/GenBank/DDBJ whole genome shotgun (WGS) entry which is preliminary data.</text>
</comment>